<reference evidence="2 3" key="1">
    <citation type="journal article" date="2011" name="PLoS Pathog.">
        <title>Endophytic Life Strategies Decoded by Genome and Transcriptome Analyses of the Mutualistic Root Symbiont Piriformospora indica.</title>
        <authorList>
            <person name="Zuccaro A."/>
            <person name="Lahrmann U."/>
            <person name="Guldener U."/>
            <person name="Langen G."/>
            <person name="Pfiffi S."/>
            <person name="Biedenkopf D."/>
            <person name="Wong P."/>
            <person name="Samans B."/>
            <person name="Grimm C."/>
            <person name="Basiewicz M."/>
            <person name="Murat C."/>
            <person name="Martin F."/>
            <person name="Kogel K.H."/>
        </authorList>
    </citation>
    <scope>NUCLEOTIDE SEQUENCE [LARGE SCALE GENOMIC DNA]</scope>
    <source>
        <strain evidence="2 3">DSM 11827</strain>
    </source>
</reference>
<sequence>MPYIQTQSGYTFHYFLPSFKETLDRSKPTILLLHPRIFDLHVLDPQLQCTELSSKYNLLGVDIHWHGKTKVPMDDDIFDYDRVTRELLEVMDALNVDRFHIFGVQLGAILGIRMAIVQPKRIISLMLCSTPPPKEEAENVQQYKVMREVCRNDAGDGTDSIPLEIVAAGRWIYFGNHKDAALFPEWLKTSNLKASNQPYVHKFFSSLIYRRPLTDEEWAAVTCPVLLIHGDDDHVYPTEAAHKNRKMLSNASVELHILKGAPMFCSYTHPREVNALCIDFLQNLT</sequence>
<evidence type="ECO:0000256" key="1">
    <source>
        <dbReference type="ARBA" id="ARBA00005598"/>
    </source>
</evidence>
<dbReference type="Gene3D" id="3.40.50.1820">
    <property type="entry name" value="alpha/beta hydrolase"/>
    <property type="match status" value="1"/>
</dbReference>
<keyword evidence="3" id="KW-1185">Reference proteome</keyword>
<organism evidence="2 3">
    <name type="scientific">Serendipita indica (strain DSM 11827)</name>
    <name type="common">Root endophyte fungus</name>
    <name type="synonym">Piriformospora indica</name>
    <dbReference type="NCBI Taxonomy" id="1109443"/>
    <lineage>
        <taxon>Eukaryota</taxon>
        <taxon>Fungi</taxon>
        <taxon>Dikarya</taxon>
        <taxon>Basidiomycota</taxon>
        <taxon>Agaricomycotina</taxon>
        <taxon>Agaricomycetes</taxon>
        <taxon>Sebacinales</taxon>
        <taxon>Serendipitaceae</taxon>
        <taxon>Serendipita</taxon>
    </lineage>
</organism>
<evidence type="ECO:0000313" key="2">
    <source>
        <dbReference type="EMBL" id="CCA73607.1"/>
    </source>
</evidence>
<dbReference type="SUPFAM" id="SSF53474">
    <property type="entry name" value="alpha/beta-Hydrolases"/>
    <property type="match status" value="1"/>
</dbReference>
<dbReference type="Proteomes" id="UP000007148">
    <property type="component" value="Unassembled WGS sequence"/>
</dbReference>
<evidence type="ECO:0008006" key="4">
    <source>
        <dbReference type="Google" id="ProtNLM"/>
    </source>
</evidence>
<dbReference type="PANTHER" id="PTHR43433:SF4">
    <property type="entry name" value="NON-HEME CHLOROPEROXIDASE-RELATED"/>
    <property type="match status" value="1"/>
</dbReference>
<comment type="similarity">
    <text evidence="1">Belongs to the NDRG family.</text>
</comment>
<dbReference type="eggNOG" id="ENOG502SJFK">
    <property type="taxonomic scope" value="Eukaryota"/>
</dbReference>
<dbReference type="OrthoDB" id="19657at2759"/>
<comment type="caution">
    <text evidence="2">The sequence shown here is derived from an EMBL/GenBank/DDBJ whole genome shotgun (WGS) entry which is preliminary data.</text>
</comment>
<dbReference type="InterPro" id="IPR004142">
    <property type="entry name" value="NDRG"/>
</dbReference>
<dbReference type="AlphaFoldDB" id="G4TQL4"/>
<protein>
    <recommendedName>
        <fullName evidence="4">AB hydrolase-1 domain-containing protein</fullName>
    </recommendedName>
</protein>
<dbReference type="HOGENOM" id="CLU_070118_0_0_1"/>
<dbReference type="InterPro" id="IPR029058">
    <property type="entry name" value="AB_hydrolase_fold"/>
</dbReference>
<dbReference type="PANTHER" id="PTHR43433">
    <property type="entry name" value="HYDROLASE, ALPHA/BETA FOLD FAMILY PROTEIN"/>
    <property type="match status" value="1"/>
</dbReference>
<dbReference type="PRINTS" id="PR00111">
    <property type="entry name" value="ABHYDROLASE"/>
</dbReference>
<dbReference type="EMBL" id="CAFZ01000238">
    <property type="protein sequence ID" value="CCA73607.1"/>
    <property type="molecule type" value="Genomic_DNA"/>
</dbReference>
<dbReference type="InParanoid" id="G4TQL4"/>
<gene>
    <name evidence="2" type="ORF">PIIN_11697</name>
</gene>
<dbReference type="InterPro" id="IPR050471">
    <property type="entry name" value="AB_hydrolase"/>
</dbReference>
<proteinExistence type="inferred from homology"/>
<accession>G4TQL4</accession>
<dbReference type="OMA" id="HAKEWEA"/>
<dbReference type="Pfam" id="PF03096">
    <property type="entry name" value="Ndr"/>
    <property type="match status" value="1"/>
</dbReference>
<dbReference type="STRING" id="1109443.G4TQL4"/>
<name>G4TQL4_SERID</name>
<evidence type="ECO:0000313" key="3">
    <source>
        <dbReference type="Proteomes" id="UP000007148"/>
    </source>
</evidence>
<dbReference type="InterPro" id="IPR000073">
    <property type="entry name" value="AB_hydrolase_1"/>
</dbReference>